<gene>
    <name evidence="1" type="ORF">PSEMO_32460</name>
</gene>
<protein>
    <submittedName>
        <fullName evidence="1">Uncharacterized protein</fullName>
    </submittedName>
</protein>
<name>A0A1Q9R397_PSEPU</name>
<evidence type="ECO:0000313" key="2">
    <source>
        <dbReference type="Proteomes" id="UP000186736"/>
    </source>
</evidence>
<dbReference type="AlphaFoldDB" id="A0A1Q9R397"/>
<evidence type="ECO:0000313" key="1">
    <source>
        <dbReference type="EMBL" id="OLS61873.1"/>
    </source>
</evidence>
<dbReference type="EMBL" id="MKZO01000026">
    <property type="protein sequence ID" value="OLS61873.1"/>
    <property type="molecule type" value="Genomic_DNA"/>
</dbReference>
<sequence length="161" mass="17928">MSIYADLQKRYESHETALHTQLHLLSKAAGDLAAGFGKYLGLPGERWNHPDGKVGERYVRLGEGSVDSFQEKRWIELSSSKGKVDFSIAITLVSEDRDSRTTYIFSMGVQFCEDGYLFEVQGHGVSLAIEAVKAGVFDPVYMLIVDRLVARLDPSSILIKN</sequence>
<accession>A0A1Q9R397</accession>
<dbReference type="OrthoDB" id="7030941at2"/>
<organism evidence="1 2">
    <name type="scientific">Pseudomonas putida</name>
    <name type="common">Arthrobacter siderocapsulatus</name>
    <dbReference type="NCBI Taxonomy" id="303"/>
    <lineage>
        <taxon>Bacteria</taxon>
        <taxon>Pseudomonadati</taxon>
        <taxon>Pseudomonadota</taxon>
        <taxon>Gammaproteobacteria</taxon>
        <taxon>Pseudomonadales</taxon>
        <taxon>Pseudomonadaceae</taxon>
        <taxon>Pseudomonas</taxon>
    </lineage>
</organism>
<comment type="caution">
    <text evidence="1">The sequence shown here is derived from an EMBL/GenBank/DDBJ whole genome shotgun (WGS) entry which is preliminary data.</text>
</comment>
<reference evidence="1 2" key="1">
    <citation type="submission" date="2016-10" db="EMBL/GenBank/DDBJ databases">
        <title>Genome Sequence of Pseudomonas putida GM4FR.</title>
        <authorList>
            <person name="Poehlein A."/>
            <person name="Wemheuer F."/>
            <person name="Hollensteiner J."/>
            <person name="Wemheuer B."/>
        </authorList>
    </citation>
    <scope>NUCLEOTIDE SEQUENCE [LARGE SCALE GENOMIC DNA]</scope>
    <source>
        <strain evidence="1 2">GM4FR</strain>
    </source>
</reference>
<dbReference type="RefSeq" id="WP_144443584.1">
    <property type="nucleotide sequence ID" value="NZ_MKZO01000026.1"/>
</dbReference>
<proteinExistence type="predicted"/>
<dbReference type="Proteomes" id="UP000186736">
    <property type="component" value="Unassembled WGS sequence"/>
</dbReference>